<sequence>MLKKYEDATFDTLKVYSGDDLGSESYPFRGRLLDRDDIRLFPSEFVQQLEYDSGFFACYKFHLDSSRYGLITRTPSEYEPSSIKLFVLDKKKGVITYYYELAESIGDAGDVSNRTSWLFRQPNGFGCFTWDEELHYNSVENENDTSIQRWDYFRLASFNKRSVDTFHLDEGKAKRQFGHFLTR</sequence>
<evidence type="ECO:0000313" key="2">
    <source>
        <dbReference type="Proteomes" id="UP001501725"/>
    </source>
</evidence>
<organism evidence="1 2">
    <name type="scientific">Flaviaesturariibacter amylovorans</name>
    <dbReference type="NCBI Taxonomy" id="1084520"/>
    <lineage>
        <taxon>Bacteria</taxon>
        <taxon>Pseudomonadati</taxon>
        <taxon>Bacteroidota</taxon>
        <taxon>Chitinophagia</taxon>
        <taxon>Chitinophagales</taxon>
        <taxon>Chitinophagaceae</taxon>
        <taxon>Flaviaestuariibacter</taxon>
    </lineage>
</organism>
<keyword evidence="2" id="KW-1185">Reference proteome</keyword>
<comment type="caution">
    <text evidence="1">The sequence shown here is derived from an EMBL/GenBank/DDBJ whole genome shotgun (WGS) entry which is preliminary data.</text>
</comment>
<gene>
    <name evidence="1" type="ORF">GCM10023184_03870</name>
</gene>
<dbReference type="EMBL" id="BAABGY010000001">
    <property type="protein sequence ID" value="GAA4319227.1"/>
    <property type="molecule type" value="Genomic_DNA"/>
</dbReference>
<reference evidence="2" key="1">
    <citation type="journal article" date="2019" name="Int. J. Syst. Evol. Microbiol.">
        <title>The Global Catalogue of Microorganisms (GCM) 10K type strain sequencing project: providing services to taxonomists for standard genome sequencing and annotation.</title>
        <authorList>
            <consortium name="The Broad Institute Genomics Platform"/>
            <consortium name="The Broad Institute Genome Sequencing Center for Infectious Disease"/>
            <person name="Wu L."/>
            <person name="Ma J."/>
        </authorList>
    </citation>
    <scope>NUCLEOTIDE SEQUENCE [LARGE SCALE GENOMIC DNA]</scope>
    <source>
        <strain evidence="2">JCM 17919</strain>
    </source>
</reference>
<protein>
    <submittedName>
        <fullName evidence="1">Uncharacterized protein</fullName>
    </submittedName>
</protein>
<proteinExistence type="predicted"/>
<accession>A0ABP8G8L3</accession>
<dbReference type="Proteomes" id="UP001501725">
    <property type="component" value="Unassembled WGS sequence"/>
</dbReference>
<name>A0ABP8G8L3_9BACT</name>
<evidence type="ECO:0000313" key="1">
    <source>
        <dbReference type="EMBL" id="GAA4319227.1"/>
    </source>
</evidence>